<proteinExistence type="inferred from homology"/>
<feature type="domain" description="Purine catabolism PurC-like" evidence="2">
    <location>
        <begin position="5"/>
        <end position="118"/>
    </location>
</feature>
<reference evidence="5 6" key="1">
    <citation type="submission" date="2020-08" db="EMBL/GenBank/DDBJ databases">
        <title>Sequencing the genomes of 1000 actinobacteria strains.</title>
        <authorList>
            <person name="Klenk H.-P."/>
        </authorList>
    </citation>
    <scope>NUCLEOTIDE SEQUENCE [LARGE SCALE GENOMIC DNA]</scope>
    <source>
        <strain evidence="5 6">DSM 105784</strain>
    </source>
</reference>
<dbReference type="InterPro" id="IPR041522">
    <property type="entry name" value="CdaR_GGDEF"/>
</dbReference>
<keyword evidence="6" id="KW-1185">Reference proteome</keyword>
<protein>
    <submittedName>
        <fullName evidence="5">Sugar diacid utilization regulator</fullName>
    </submittedName>
</protein>
<evidence type="ECO:0000313" key="5">
    <source>
        <dbReference type="EMBL" id="MBB5842332.1"/>
    </source>
</evidence>
<comment type="caution">
    <text evidence="5">The sequence shown here is derived from an EMBL/GenBank/DDBJ whole genome shotgun (WGS) entry which is preliminary data.</text>
</comment>
<dbReference type="PANTHER" id="PTHR33744">
    <property type="entry name" value="CARBOHYDRATE DIACID REGULATOR"/>
    <property type="match status" value="1"/>
</dbReference>
<comment type="similarity">
    <text evidence="1">Belongs to the CdaR family.</text>
</comment>
<dbReference type="AlphaFoldDB" id="A0A841AK48"/>
<evidence type="ECO:0000259" key="3">
    <source>
        <dbReference type="Pfam" id="PF13556"/>
    </source>
</evidence>
<dbReference type="Pfam" id="PF07905">
    <property type="entry name" value="PucR"/>
    <property type="match status" value="1"/>
</dbReference>
<accession>A0A841AK48</accession>
<dbReference type="Pfam" id="PF17853">
    <property type="entry name" value="GGDEF_2"/>
    <property type="match status" value="1"/>
</dbReference>
<feature type="domain" description="PucR C-terminal helix-turn-helix" evidence="3">
    <location>
        <begin position="456"/>
        <end position="512"/>
    </location>
</feature>
<dbReference type="InterPro" id="IPR025736">
    <property type="entry name" value="PucR_C-HTH_dom"/>
</dbReference>
<dbReference type="PANTHER" id="PTHR33744:SF17">
    <property type="entry name" value="CONSERVED PROTEIN"/>
    <property type="match status" value="1"/>
</dbReference>
<dbReference type="InterPro" id="IPR051448">
    <property type="entry name" value="CdaR-like_regulators"/>
</dbReference>
<feature type="domain" description="CdaR GGDEF-like" evidence="4">
    <location>
        <begin position="285"/>
        <end position="400"/>
    </location>
</feature>
<dbReference type="RefSeq" id="WP_184233606.1">
    <property type="nucleotide sequence ID" value="NZ_JACHMJ010000001.1"/>
</dbReference>
<name>A0A841AK48_9MICO</name>
<dbReference type="Pfam" id="PF13556">
    <property type="entry name" value="HTH_30"/>
    <property type="match status" value="1"/>
</dbReference>
<dbReference type="InterPro" id="IPR012914">
    <property type="entry name" value="PucR_dom"/>
</dbReference>
<dbReference type="Gene3D" id="1.10.10.2840">
    <property type="entry name" value="PucR C-terminal helix-turn-helix domain"/>
    <property type="match status" value="1"/>
</dbReference>
<evidence type="ECO:0000259" key="2">
    <source>
        <dbReference type="Pfam" id="PF07905"/>
    </source>
</evidence>
<gene>
    <name evidence="5" type="ORF">HD599_000655</name>
</gene>
<sequence length="520" mass="55409">MRVLDLLDRAELGLTTVWAEPAMLERDVKGSYIVDLPNPGRFLSEGDLVLTSAIWATGPESAETYISALADKRVAVLVVGTIIVGAIPDYIVAACSTRGIVLLTMSQDVSFKAVSQYIESTLATAESAATSRSGNFTRTLLDGIGSGGGVQGALRLFYDEFATECWVLESSGTVSAVVGSAPGVDGVAAVWNRMLAAGDGVAVIQDDAGRTLSVWPVVTDSVRSIGYLVCAGDLRAWPTDLERVVRTLLLVVRVELELVGNRREAEEAQGVEFLGHLVADTLSPGEASARLRLLGADPLQPMTAVAAQVDDGEYPSRAVLEALTGLLGAEGRVVVACDLGEEAVLLLGGVEATPEEIIAHAEAGAHRQRALLGDRTLRIGVSERTTSLSQLSAAVRSARARMRTASGEGAILWSTRSTPSSYDALFDLLPERVKTAFGRGLLAPLLDYDVRHGSDLVQTLRVFLDASGAWQQAATELHVHVNTLRYRIGRIEALTQRDLSTMRDRVDFFLALSFVAPPAD</sequence>
<dbReference type="Proteomes" id="UP000536685">
    <property type="component" value="Unassembled WGS sequence"/>
</dbReference>
<evidence type="ECO:0000256" key="1">
    <source>
        <dbReference type="ARBA" id="ARBA00006754"/>
    </source>
</evidence>
<dbReference type="InterPro" id="IPR042070">
    <property type="entry name" value="PucR_C-HTH_sf"/>
</dbReference>
<evidence type="ECO:0000313" key="6">
    <source>
        <dbReference type="Proteomes" id="UP000536685"/>
    </source>
</evidence>
<evidence type="ECO:0000259" key="4">
    <source>
        <dbReference type="Pfam" id="PF17853"/>
    </source>
</evidence>
<dbReference type="EMBL" id="JACHMJ010000001">
    <property type="protein sequence ID" value="MBB5842332.1"/>
    <property type="molecule type" value="Genomic_DNA"/>
</dbReference>
<organism evidence="5 6">
    <name type="scientific">Conyzicola lurida</name>
    <dbReference type="NCBI Taxonomy" id="1172621"/>
    <lineage>
        <taxon>Bacteria</taxon>
        <taxon>Bacillati</taxon>
        <taxon>Actinomycetota</taxon>
        <taxon>Actinomycetes</taxon>
        <taxon>Micrococcales</taxon>
        <taxon>Microbacteriaceae</taxon>
        <taxon>Conyzicola</taxon>
    </lineage>
</organism>